<feature type="binding site" evidence="13">
    <location>
        <position position="217"/>
    </location>
    <ligand>
        <name>5-aminolevulinate</name>
        <dbReference type="ChEBI" id="CHEBI:356416"/>
        <label>1</label>
    </ligand>
</feature>
<evidence type="ECO:0000256" key="17">
    <source>
        <dbReference type="RuleBase" id="RU004161"/>
    </source>
</evidence>
<keyword evidence="7" id="KW-0350">Heme biosynthesis</keyword>
<evidence type="ECO:0000256" key="16">
    <source>
        <dbReference type="RuleBase" id="RU000515"/>
    </source>
</evidence>
<evidence type="ECO:0000313" key="18">
    <source>
        <dbReference type="EMBL" id="OUP53682.1"/>
    </source>
</evidence>
<sequence length="328" mass="36642">MFNETIRPRRLRTSDCLRRMVRETRISPDSLIWPIFVREGTDIYEEIPSLPGQYHYSPDQLYRMIDRARAHGVSRVILFGLPAHKDECGSGAWAADGIVQQGIRKIKELAPEMYVITDVCMCEYTSHGHCGILCGHDVDNDKTLEVLCKTALSHAQAGADMVAPSDMMDGRVARIREILDAHGFQNVPVMSYAAKYASYFYGPFRDAAGSAPSFGDRRSYQMDWHNAREAMRECELDVQEGADILMVKPALSYLDLIHEARRRFDLPIAAYSVSGEYAMIKAAAKAGLIDEHGVMCESAVSIFRAGADILITYYACELADAIRKGEIG</sequence>
<dbReference type="GO" id="GO:0005829">
    <property type="term" value="C:cytosol"/>
    <property type="evidence" value="ECO:0007669"/>
    <property type="project" value="TreeGrafter"/>
</dbReference>
<evidence type="ECO:0000256" key="6">
    <source>
        <dbReference type="ARBA" id="ARBA00020771"/>
    </source>
</evidence>
<keyword evidence="9 16" id="KW-0627">Porphyrin biosynthesis</keyword>
<dbReference type="GO" id="GO:0006782">
    <property type="term" value="P:protoporphyrinogen IX biosynthetic process"/>
    <property type="evidence" value="ECO:0007669"/>
    <property type="project" value="UniProtKB-UniPathway"/>
</dbReference>
<name>A0A1Y4LHS3_9FIRM</name>
<feature type="active site" description="Schiff-base intermediate with substrate" evidence="12">
    <location>
        <position position="248"/>
    </location>
</feature>
<evidence type="ECO:0000256" key="12">
    <source>
        <dbReference type="PIRSR" id="PIRSR001415-1"/>
    </source>
</evidence>
<evidence type="ECO:0000256" key="1">
    <source>
        <dbReference type="ARBA" id="ARBA00001947"/>
    </source>
</evidence>
<feature type="binding site" evidence="13">
    <location>
        <position position="274"/>
    </location>
    <ligand>
        <name>5-aminolevulinate</name>
        <dbReference type="ChEBI" id="CHEBI:356416"/>
        <label>2</label>
    </ligand>
</feature>
<feature type="binding site" evidence="13">
    <location>
        <position position="205"/>
    </location>
    <ligand>
        <name>5-aminolevulinate</name>
        <dbReference type="ChEBI" id="CHEBI:356416"/>
        <label>1</label>
    </ligand>
</feature>
<dbReference type="PANTHER" id="PTHR11458">
    <property type="entry name" value="DELTA-AMINOLEVULINIC ACID DEHYDRATASE"/>
    <property type="match status" value="1"/>
</dbReference>
<dbReference type="PIRSF" id="PIRSF001415">
    <property type="entry name" value="Porphbilin_synth"/>
    <property type="match status" value="1"/>
</dbReference>
<feature type="binding site" evidence="14">
    <location>
        <position position="122"/>
    </location>
    <ligand>
        <name>Zn(2+)</name>
        <dbReference type="ChEBI" id="CHEBI:29105"/>
        <note>catalytic</note>
    </ligand>
</feature>
<dbReference type="RefSeq" id="WP_087370912.1">
    <property type="nucleotide sequence ID" value="NZ_NFKK01000003.1"/>
</dbReference>
<accession>A0A1Y4LHS3</accession>
<comment type="caution">
    <text evidence="18">The sequence shown here is derived from an EMBL/GenBank/DDBJ whole genome shotgun (WGS) entry which is preliminary data.</text>
</comment>
<dbReference type="PRINTS" id="PR00144">
    <property type="entry name" value="DALDHYDRTASE"/>
</dbReference>
<evidence type="ECO:0000256" key="5">
    <source>
        <dbReference type="ARBA" id="ARBA00012053"/>
    </source>
</evidence>
<evidence type="ECO:0000256" key="2">
    <source>
        <dbReference type="ARBA" id="ARBA00004694"/>
    </source>
</evidence>
<organism evidence="18 19">
    <name type="scientific">Butyricicoccus pullicaecorum</name>
    <dbReference type="NCBI Taxonomy" id="501571"/>
    <lineage>
        <taxon>Bacteria</taxon>
        <taxon>Bacillati</taxon>
        <taxon>Bacillota</taxon>
        <taxon>Clostridia</taxon>
        <taxon>Eubacteriales</taxon>
        <taxon>Butyricicoccaceae</taxon>
        <taxon>Butyricicoccus</taxon>
    </lineage>
</organism>
<feature type="active site" description="Schiff-base intermediate with substrate" evidence="12">
    <location>
        <position position="195"/>
    </location>
</feature>
<feature type="binding site" evidence="14">
    <location>
        <position position="130"/>
    </location>
    <ligand>
        <name>Zn(2+)</name>
        <dbReference type="ChEBI" id="CHEBI:29105"/>
        <note>catalytic</note>
    </ligand>
</feature>
<evidence type="ECO:0000256" key="8">
    <source>
        <dbReference type="ARBA" id="ARBA00023239"/>
    </source>
</evidence>
<dbReference type="Pfam" id="PF00490">
    <property type="entry name" value="ALAD"/>
    <property type="match status" value="1"/>
</dbReference>
<comment type="function">
    <text evidence="10">Catalyzes an early step in the biosynthesis of tetrapyrroles. Binds two molecules of 5-aminolevulinate per subunit, each at a distinct site, and catalyzes their condensation to form porphobilinogen.</text>
</comment>
<proteinExistence type="inferred from homology"/>
<dbReference type="EMBL" id="NFKK01000003">
    <property type="protein sequence ID" value="OUP53682.1"/>
    <property type="molecule type" value="Genomic_DNA"/>
</dbReference>
<dbReference type="NCBIfam" id="NF006762">
    <property type="entry name" value="PRK09283.1"/>
    <property type="match status" value="1"/>
</dbReference>
<evidence type="ECO:0000256" key="4">
    <source>
        <dbReference type="ARBA" id="ARBA00011823"/>
    </source>
</evidence>
<keyword evidence="14" id="KW-0862">Zinc</keyword>
<comment type="catalytic activity">
    <reaction evidence="11 16">
        <text>2 5-aminolevulinate = porphobilinogen + 2 H2O + H(+)</text>
        <dbReference type="Rhea" id="RHEA:24064"/>
        <dbReference type="ChEBI" id="CHEBI:15377"/>
        <dbReference type="ChEBI" id="CHEBI:15378"/>
        <dbReference type="ChEBI" id="CHEBI:58126"/>
        <dbReference type="ChEBI" id="CHEBI:356416"/>
        <dbReference type="EC" id="4.2.1.24"/>
    </reaction>
</comment>
<dbReference type="PANTHER" id="PTHR11458:SF0">
    <property type="entry name" value="DELTA-AMINOLEVULINIC ACID DEHYDRATASE"/>
    <property type="match status" value="1"/>
</dbReference>
<comment type="pathway">
    <text evidence="2">Porphyrin-containing compound metabolism; protoporphyrin-IX biosynthesis; coproporphyrinogen-III from 5-aminolevulinate: step 1/4.</text>
</comment>
<keyword evidence="8 16" id="KW-0456">Lyase</keyword>
<dbReference type="GO" id="GO:0004655">
    <property type="term" value="F:porphobilinogen synthase activity"/>
    <property type="evidence" value="ECO:0007669"/>
    <property type="project" value="UniProtKB-EC"/>
</dbReference>
<dbReference type="GO" id="GO:0008270">
    <property type="term" value="F:zinc ion binding"/>
    <property type="evidence" value="ECO:0007669"/>
    <property type="project" value="TreeGrafter"/>
</dbReference>
<dbReference type="Gene3D" id="3.20.20.70">
    <property type="entry name" value="Aldolase class I"/>
    <property type="match status" value="1"/>
</dbReference>
<dbReference type="PROSITE" id="PS00169">
    <property type="entry name" value="D_ALA_DEHYDRATASE"/>
    <property type="match status" value="1"/>
</dbReference>
<dbReference type="EC" id="4.2.1.24" evidence="5 16"/>
<feature type="binding site" evidence="15">
    <location>
        <position position="233"/>
    </location>
    <ligand>
        <name>Mg(2+)</name>
        <dbReference type="ChEBI" id="CHEBI:18420"/>
    </ligand>
</feature>
<comment type="cofactor">
    <cofactor evidence="1">
        <name>Zn(2+)</name>
        <dbReference type="ChEBI" id="CHEBI:29105"/>
    </cofactor>
</comment>
<evidence type="ECO:0000313" key="19">
    <source>
        <dbReference type="Proteomes" id="UP000195897"/>
    </source>
</evidence>
<dbReference type="InterPro" id="IPR001731">
    <property type="entry name" value="ALAD"/>
</dbReference>
<feature type="binding site" evidence="14">
    <location>
        <position position="120"/>
    </location>
    <ligand>
        <name>Zn(2+)</name>
        <dbReference type="ChEBI" id="CHEBI:29105"/>
        <note>catalytic</note>
    </ligand>
</feature>
<dbReference type="FunFam" id="3.20.20.70:FF:000019">
    <property type="entry name" value="Delta-aminolevulinic acid dehydratase"/>
    <property type="match status" value="1"/>
</dbReference>
<gene>
    <name evidence="18" type="ORF">B5F17_03610</name>
</gene>
<dbReference type="SUPFAM" id="SSF51569">
    <property type="entry name" value="Aldolase"/>
    <property type="match status" value="1"/>
</dbReference>
<dbReference type="InterPro" id="IPR013785">
    <property type="entry name" value="Aldolase_TIM"/>
</dbReference>
<evidence type="ECO:0000256" key="14">
    <source>
        <dbReference type="PIRSR" id="PIRSR001415-3"/>
    </source>
</evidence>
<reference evidence="19" key="1">
    <citation type="submission" date="2017-04" db="EMBL/GenBank/DDBJ databases">
        <title>Function of individual gut microbiota members based on whole genome sequencing of pure cultures obtained from chicken caecum.</title>
        <authorList>
            <person name="Medvecky M."/>
            <person name="Cejkova D."/>
            <person name="Polansky O."/>
            <person name="Karasova D."/>
            <person name="Kubasova T."/>
            <person name="Cizek A."/>
            <person name="Rychlik I."/>
        </authorList>
    </citation>
    <scope>NUCLEOTIDE SEQUENCE [LARGE SCALE GENOMIC DNA]</scope>
    <source>
        <strain evidence="19">An180</strain>
    </source>
</reference>
<keyword evidence="14" id="KW-0479">Metal-binding</keyword>
<protein>
    <recommendedName>
        <fullName evidence="6 16">Delta-aminolevulinic acid dehydratase</fullName>
        <ecNumber evidence="5 16">4.2.1.24</ecNumber>
    </recommendedName>
</protein>
<dbReference type="Proteomes" id="UP000195897">
    <property type="component" value="Unassembled WGS sequence"/>
</dbReference>
<evidence type="ECO:0000256" key="10">
    <source>
        <dbReference type="ARBA" id="ARBA00025628"/>
    </source>
</evidence>
<evidence type="ECO:0000256" key="15">
    <source>
        <dbReference type="PIRSR" id="PIRSR001415-5"/>
    </source>
</evidence>
<dbReference type="AlphaFoldDB" id="A0A1Y4LHS3"/>
<comment type="subunit">
    <text evidence="4 16">Homooctamer.</text>
</comment>
<dbReference type="InterPro" id="IPR030656">
    <property type="entry name" value="ALAD_AS"/>
</dbReference>
<evidence type="ECO:0000256" key="11">
    <source>
        <dbReference type="ARBA" id="ARBA00047651"/>
    </source>
</evidence>
<dbReference type="UniPathway" id="UPA00251">
    <property type="reaction ID" value="UER00318"/>
</dbReference>
<comment type="similarity">
    <text evidence="3 17">Belongs to the ALAD family.</text>
</comment>
<dbReference type="CDD" id="cd00384">
    <property type="entry name" value="ALAD_PBGS"/>
    <property type="match status" value="1"/>
</dbReference>
<dbReference type="SMART" id="SM01004">
    <property type="entry name" value="ALAD"/>
    <property type="match status" value="1"/>
</dbReference>
<evidence type="ECO:0000256" key="7">
    <source>
        <dbReference type="ARBA" id="ARBA00023133"/>
    </source>
</evidence>
<evidence type="ECO:0000256" key="3">
    <source>
        <dbReference type="ARBA" id="ARBA00008055"/>
    </source>
</evidence>
<evidence type="ECO:0000256" key="13">
    <source>
        <dbReference type="PIRSR" id="PIRSR001415-2"/>
    </source>
</evidence>
<feature type="binding site" evidence="13">
    <location>
        <position position="313"/>
    </location>
    <ligand>
        <name>5-aminolevulinate</name>
        <dbReference type="ChEBI" id="CHEBI:356416"/>
        <label>2</label>
    </ligand>
</feature>
<evidence type="ECO:0000256" key="9">
    <source>
        <dbReference type="ARBA" id="ARBA00023244"/>
    </source>
</evidence>
<keyword evidence="15" id="KW-0460">Magnesium</keyword>